<keyword evidence="1" id="KW-1133">Transmembrane helix</keyword>
<dbReference type="PIRSF" id="PIRSF031501">
    <property type="entry name" value="QueT"/>
    <property type="match status" value="1"/>
</dbReference>
<feature type="transmembrane region" description="Helical" evidence="1">
    <location>
        <begin position="88"/>
        <end position="108"/>
    </location>
</feature>
<dbReference type="AlphaFoldDB" id="A0A927WNF1"/>
<sequence>MIFRRVGFDGYRSVSFLQQKKYTRFLAQAAVIAAVYVVLTVVFAPFSFSEVQVRISEALTILPVFTAAAVPGLTVGCLLGNIVGGAPLPDVVFGTLATLLGAVGTRLLRGWKPAAAILPPIVANMVIIPFVLRYAYDLELPIPLMMVTVGLGEVISCGVLGLLLYKALYSRRKELFR</sequence>
<feature type="transmembrane region" description="Helical" evidence="1">
    <location>
        <begin position="25"/>
        <end position="46"/>
    </location>
</feature>
<feature type="transmembrane region" description="Helical" evidence="1">
    <location>
        <begin position="58"/>
        <end position="82"/>
    </location>
</feature>
<dbReference type="PANTHER" id="PTHR40044">
    <property type="entry name" value="INTEGRAL MEMBRANE PROTEIN-RELATED"/>
    <property type="match status" value="1"/>
</dbReference>
<proteinExistence type="predicted"/>
<feature type="transmembrane region" description="Helical" evidence="1">
    <location>
        <begin position="115"/>
        <end position="136"/>
    </location>
</feature>
<feature type="transmembrane region" description="Helical" evidence="1">
    <location>
        <begin position="142"/>
        <end position="165"/>
    </location>
</feature>
<dbReference type="PANTHER" id="PTHR40044:SF1">
    <property type="entry name" value="INTEGRAL MEMBRANE PROTEIN"/>
    <property type="match status" value="1"/>
</dbReference>
<gene>
    <name evidence="2" type="ORF">E7201_03510</name>
</gene>
<comment type="caution">
    <text evidence="2">The sequence shown here is derived from an EMBL/GenBank/DDBJ whole genome shotgun (WGS) entry which is preliminary data.</text>
</comment>
<reference evidence="2" key="1">
    <citation type="submission" date="2019-04" db="EMBL/GenBank/DDBJ databases">
        <title>Evolution of Biomass-Degrading Anaerobic Consortia Revealed by Metagenomics.</title>
        <authorList>
            <person name="Peng X."/>
        </authorList>
    </citation>
    <scope>NUCLEOTIDE SEQUENCE</scope>
    <source>
        <strain evidence="2">SIG240</strain>
    </source>
</reference>
<evidence type="ECO:0000256" key="1">
    <source>
        <dbReference type="SAM" id="Phobius"/>
    </source>
</evidence>
<organism evidence="2 3">
    <name type="scientific">Selenomonas ruminantium</name>
    <dbReference type="NCBI Taxonomy" id="971"/>
    <lineage>
        <taxon>Bacteria</taxon>
        <taxon>Bacillati</taxon>
        <taxon>Bacillota</taxon>
        <taxon>Negativicutes</taxon>
        <taxon>Selenomonadales</taxon>
        <taxon>Selenomonadaceae</taxon>
        <taxon>Selenomonas</taxon>
    </lineage>
</organism>
<evidence type="ECO:0000313" key="3">
    <source>
        <dbReference type="Proteomes" id="UP000761380"/>
    </source>
</evidence>
<keyword evidence="1" id="KW-0812">Transmembrane</keyword>
<dbReference type="Proteomes" id="UP000761380">
    <property type="component" value="Unassembled WGS sequence"/>
</dbReference>
<dbReference type="EMBL" id="SVBY01000016">
    <property type="protein sequence ID" value="MBE6092233.1"/>
    <property type="molecule type" value="Genomic_DNA"/>
</dbReference>
<keyword evidence="1" id="KW-0472">Membrane</keyword>
<dbReference type="Pfam" id="PF06177">
    <property type="entry name" value="QueT"/>
    <property type="match status" value="1"/>
</dbReference>
<name>A0A927WNF1_SELRU</name>
<dbReference type="InterPro" id="IPR010387">
    <property type="entry name" value="QueT"/>
</dbReference>
<protein>
    <submittedName>
        <fullName evidence="2">QueT transporter family protein</fullName>
    </submittedName>
</protein>
<evidence type="ECO:0000313" key="2">
    <source>
        <dbReference type="EMBL" id="MBE6092233.1"/>
    </source>
</evidence>
<accession>A0A927WNF1</accession>